<name>A0ABS4ZV89_9MYCO</name>
<comment type="caution">
    <text evidence="2">The sequence shown here is derived from an EMBL/GenBank/DDBJ whole genome shotgun (WGS) entry which is preliminary data.</text>
</comment>
<dbReference type="Pfam" id="PF12697">
    <property type="entry name" value="Abhydrolase_6"/>
    <property type="match status" value="1"/>
</dbReference>
<evidence type="ECO:0000313" key="2">
    <source>
        <dbReference type="EMBL" id="MBP2453340.1"/>
    </source>
</evidence>
<dbReference type="Proteomes" id="UP000694460">
    <property type="component" value="Unassembled WGS sequence"/>
</dbReference>
<dbReference type="PANTHER" id="PTHR43798:SF33">
    <property type="entry name" value="HYDROLASE, PUTATIVE (AFU_ORTHOLOGUE AFUA_2G14860)-RELATED"/>
    <property type="match status" value="1"/>
</dbReference>
<dbReference type="RefSeq" id="WP_209918070.1">
    <property type="nucleotide sequence ID" value="NZ_JAGIOP010000002.1"/>
</dbReference>
<dbReference type="EMBL" id="JAGIOP010000002">
    <property type="protein sequence ID" value="MBP2453340.1"/>
    <property type="molecule type" value="Genomic_DNA"/>
</dbReference>
<proteinExistence type="predicted"/>
<dbReference type="Gene3D" id="3.40.50.1820">
    <property type="entry name" value="alpha/beta hydrolase"/>
    <property type="match status" value="1"/>
</dbReference>
<feature type="domain" description="AB hydrolase-1" evidence="1">
    <location>
        <begin position="43"/>
        <end position="297"/>
    </location>
</feature>
<dbReference type="InterPro" id="IPR050266">
    <property type="entry name" value="AB_hydrolase_sf"/>
</dbReference>
<organism evidence="2 3">
    <name type="scientific">Mycolicibacterium lutetiense</name>
    <dbReference type="NCBI Taxonomy" id="1641992"/>
    <lineage>
        <taxon>Bacteria</taxon>
        <taxon>Bacillati</taxon>
        <taxon>Actinomycetota</taxon>
        <taxon>Actinomycetes</taxon>
        <taxon>Mycobacteriales</taxon>
        <taxon>Mycobacteriaceae</taxon>
        <taxon>Mycolicibacterium</taxon>
    </lineage>
</organism>
<dbReference type="InterPro" id="IPR000073">
    <property type="entry name" value="AB_hydrolase_1"/>
</dbReference>
<accession>A0ABS4ZV89</accession>
<sequence length="324" mass="35777">MDIFDEWRRDVTEMLWSSATPANEDREVRIAVHRLGTVGAPALVCVHGFPTSSIDFYAVTQELRAEFDIFVLDFPGYGLSEKPPAPYVYSLFDDARLLEHAITEIWQLSSYTMLTHDRGDSVGLIALGMLTDAGGAVPDNLIITNGNVYLPLANLTDFQKAILDPQNGRATAEAVTPEMLAAGLGMGTFMPRRPADDPEIVALAQTFAYNDQIRVLPDTIQYLNERAKGESEWLEALAASSVNTTLVWGLHDNIAPVRVANHIWAEHLRDKPGRNHFWLLPTADHYPQNDNPQQLAQIVRLTANGTDLDIGTLDGKPDGAVLVY</sequence>
<reference evidence="2 3" key="1">
    <citation type="submission" date="2021-03" db="EMBL/GenBank/DDBJ databases">
        <title>Sequencing the genomes of 1000 actinobacteria strains.</title>
        <authorList>
            <person name="Klenk H.-P."/>
        </authorList>
    </citation>
    <scope>NUCLEOTIDE SEQUENCE [LARGE SCALE GENOMIC DNA]</scope>
    <source>
        <strain evidence="2 3">DSM 46713</strain>
    </source>
</reference>
<dbReference type="SUPFAM" id="SSF53474">
    <property type="entry name" value="alpha/beta-Hydrolases"/>
    <property type="match status" value="1"/>
</dbReference>
<dbReference type="InterPro" id="IPR029058">
    <property type="entry name" value="AB_hydrolase_fold"/>
</dbReference>
<protein>
    <submittedName>
        <fullName evidence="2">Pimeloyl-ACP methyl ester carboxylesterase</fullName>
    </submittedName>
</protein>
<evidence type="ECO:0000259" key="1">
    <source>
        <dbReference type="Pfam" id="PF12697"/>
    </source>
</evidence>
<dbReference type="PANTHER" id="PTHR43798">
    <property type="entry name" value="MONOACYLGLYCEROL LIPASE"/>
    <property type="match status" value="1"/>
</dbReference>
<keyword evidence="3" id="KW-1185">Reference proteome</keyword>
<gene>
    <name evidence="2" type="ORF">JOF57_003253</name>
</gene>
<evidence type="ECO:0000313" key="3">
    <source>
        <dbReference type="Proteomes" id="UP000694460"/>
    </source>
</evidence>